<name>A0A168EK39_9HYPO</name>
<organism evidence="3 4">
    <name type="scientific">Moelleriella libera RCEF 2490</name>
    <dbReference type="NCBI Taxonomy" id="1081109"/>
    <lineage>
        <taxon>Eukaryota</taxon>
        <taxon>Fungi</taxon>
        <taxon>Dikarya</taxon>
        <taxon>Ascomycota</taxon>
        <taxon>Pezizomycotina</taxon>
        <taxon>Sordariomycetes</taxon>
        <taxon>Hypocreomycetidae</taxon>
        <taxon>Hypocreales</taxon>
        <taxon>Clavicipitaceae</taxon>
        <taxon>Moelleriella</taxon>
    </lineage>
</organism>
<evidence type="ECO:0000256" key="1">
    <source>
        <dbReference type="SAM" id="MobiDB-lite"/>
    </source>
</evidence>
<keyword evidence="2" id="KW-0732">Signal</keyword>
<dbReference type="EMBL" id="AZGY01000004">
    <property type="protein sequence ID" value="KZZ98878.1"/>
    <property type="molecule type" value="Genomic_DNA"/>
</dbReference>
<dbReference type="Proteomes" id="UP000078544">
    <property type="component" value="Unassembled WGS sequence"/>
</dbReference>
<gene>
    <name evidence="3" type="ORF">AAL_02429</name>
</gene>
<dbReference type="STRING" id="1081109.A0A168EK39"/>
<reference evidence="3 4" key="1">
    <citation type="journal article" date="2016" name="Genome Biol. Evol.">
        <title>Divergent and convergent evolution of fungal pathogenicity.</title>
        <authorList>
            <person name="Shang Y."/>
            <person name="Xiao G."/>
            <person name="Zheng P."/>
            <person name="Cen K."/>
            <person name="Zhan S."/>
            <person name="Wang C."/>
        </authorList>
    </citation>
    <scope>NUCLEOTIDE SEQUENCE [LARGE SCALE GENOMIC DNA]</scope>
    <source>
        <strain evidence="3 4">RCEF 2490</strain>
    </source>
</reference>
<evidence type="ECO:0000313" key="3">
    <source>
        <dbReference type="EMBL" id="KZZ98878.1"/>
    </source>
</evidence>
<feature type="compositionally biased region" description="Polar residues" evidence="1">
    <location>
        <begin position="344"/>
        <end position="366"/>
    </location>
</feature>
<feature type="chain" id="PRO_5007896613" evidence="2">
    <location>
        <begin position="18"/>
        <end position="372"/>
    </location>
</feature>
<dbReference type="InterPro" id="IPR029021">
    <property type="entry name" value="Prot-tyrosine_phosphatase-like"/>
</dbReference>
<feature type="region of interest" description="Disordered" evidence="1">
    <location>
        <begin position="261"/>
        <end position="372"/>
    </location>
</feature>
<accession>A0A168EK39</accession>
<feature type="compositionally biased region" description="Pro residues" evidence="1">
    <location>
        <begin position="280"/>
        <end position="334"/>
    </location>
</feature>
<dbReference type="OrthoDB" id="4934404at2759"/>
<dbReference type="SUPFAM" id="SSF52799">
    <property type="entry name" value="(Phosphotyrosine protein) phosphatases II"/>
    <property type="match status" value="1"/>
</dbReference>
<feature type="signal peptide" evidence="2">
    <location>
        <begin position="1"/>
        <end position="17"/>
    </location>
</feature>
<comment type="caution">
    <text evidence="3">The sequence shown here is derived from an EMBL/GenBank/DDBJ whole genome shotgun (WGS) entry which is preliminary data.</text>
</comment>
<dbReference type="AlphaFoldDB" id="A0A168EK39"/>
<keyword evidence="4" id="KW-1185">Reference proteome</keyword>
<proteinExistence type="predicted"/>
<dbReference type="Gene3D" id="3.90.190.10">
    <property type="entry name" value="Protein tyrosine phosphatase superfamily"/>
    <property type="match status" value="1"/>
</dbReference>
<protein>
    <submittedName>
        <fullName evidence="3">Protein-tyrosine phosphatase</fullName>
    </submittedName>
</protein>
<evidence type="ECO:0000313" key="4">
    <source>
        <dbReference type="Proteomes" id="UP000078544"/>
    </source>
</evidence>
<evidence type="ECO:0000256" key="2">
    <source>
        <dbReference type="SAM" id="SignalP"/>
    </source>
</evidence>
<sequence>MLKAVVTLLAAAAAVMSLPADTASENVALQARQPNGGGGYPNVDLKKWHDQFDKSGNAIVPPEEAKKPQRWARVDDHLLKGDALYRSSAPFWQTGFQERHRVTDATIDWLKKNKITQVIAVNSRSAPEDPAEDGGKQVAEKLKKAGISYTAVPTKDGSYPDYQKLKDAAEKFASGSGGTLVWCGYGHGRSGLMVSSIQSLREQKNPSPRRVTVEDYQKNFIETPEQMALVDIYQDDLKAKTQTKVNEATLQKKVIEIKGKLNKKPVPNLPTEPPAGNNQKPPPPPDRNQKPPPPPDRNQKPPPPPDRNQKPPPPPDRNQKPPPPPDRNQKPPPPPDRKQKQPKSPTTSQKPSQSGPVFSLWGSTNEIAGKGQ</sequence>